<evidence type="ECO:0000313" key="1">
    <source>
        <dbReference type="EMBL" id="KAL0949151.1"/>
    </source>
</evidence>
<organism evidence="1 2">
    <name type="scientific">Hohenbuehelia grisea</name>
    <dbReference type="NCBI Taxonomy" id="104357"/>
    <lineage>
        <taxon>Eukaryota</taxon>
        <taxon>Fungi</taxon>
        <taxon>Dikarya</taxon>
        <taxon>Basidiomycota</taxon>
        <taxon>Agaricomycotina</taxon>
        <taxon>Agaricomycetes</taxon>
        <taxon>Agaricomycetidae</taxon>
        <taxon>Agaricales</taxon>
        <taxon>Pleurotineae</taxon>
        <taxon>Pleurotaceae</taxon>
        <taxon>Hohenbuehelia</taxon>
    </lineage>
</organism>
<gene>
    <name evidence="1" type="ORF">HGRIS_009232</name>
</gene>
<name>A0ABR3J0Y2_9AGAR</name>
<reference evidence="2" key="1">
    <citation type="submission" date="2024-06" db="EMBL/GenBank/DDBJ databases">
        <title>Multi-omics analyses provide insights into the biosynthesis of the anticancer antibiotic pleurotin in Hohenbuehelia grisea.</title>
        <authorList>
            <person name="Weaver J.A."/>
            <person name="Alberti F."/>
        </authorList>
    </citation>
    <scope>NUCLEOTIDE SEQUENCE [LARGE SCALE GENOMIC DNA]</scope>
    <source>
        <strain evidence="2">T-177</strain>
    </source>
</reference>
<proteinExistence type="predicted"/>
<sequence length="208" mass="24705">MDRPHLLTVDIDEYMSKMSEEDRHIYNLLSSTPESPDEVHVRRSLRATFIHCVSHARPYQYLAGSCIPDTKCGFQPPRWRYGYKFTYEQALAVNQENAPEDERTPPLSFFQEICDESVDVKKERSMVAGWWLKTRVQSMLEFRHEVGFKSVWDRGEKVQMFAFRDSWYSGDPLLGATVDEISELMFGKYVEPLWYLDAYHCFWYEKRK</sequence>
<dbReference type="EMBL" id="JASNQZ010000012">
    <property type="protein sequence ID" value="KAL0949151.1"/>
    <property type="molecule type" value="Genomic_DNA"/>
</dbReference>
<accession>A0ABR3J0Y2</accession>
<protein>
    <submittedName>
        <fullName evidence="1">Uncharacterized protein</fullName>
    </submittedName>
</protein>
<evidence type="ECO:0000313" key="2">
    <source>
        <dbReference type="Proteomes" id="UP001556367"/>
    </source>
</evidence>
<dbReference type="Proteomes" id="UP001556367">
    <property type="component" value="Unassembled WGS sequence"/>
</dbReference>
<comment type="caution">
    <text evidence="1">The sequence shown here is derived from an EMBL/GenBank/DDBJ whole genome shotgun (WGS) entry which is preliminary data.</text>
</comment>
<keyword evidence="2" id="KW-1185">Reference proteome</keyword>